<dbReference type="GO" id="GO:0005198">
    <property type="term" value="F:structural molecule activity"/>
    <property type="evidence" value="ECO:0007669"/>
    <property type="project" value="InterPro"/>
</dbReference>
<dbReference type="GO" id="GO:0009424">
    <property type="term" value="C:bacterial-type flagellum hook"/>
    <property type="evidence" value="ECO:0007669"/>
    <property type="project" value="InterPro"/>
</dbReference>
<evidence type="ECO:0000256" key="1">
    <source>
        <dbReference type="ARBA" id="ARBA00004365"/>
    </source>
</evidence>
<evidence type="ECO:0000259" key="8">
    <source>
        <dbReference type="Pfam" id="PF06429"/>
    </source>
</evidence>
<evidence type="ECO:0000256" key="4">
    <source>
        <dbReference type="ARBA" id="ARBA00016244"/>
    </source>
</evidence>
<evidence type="ECO:0000256" key="5">
    <source>
        <dbReference type="ARBA" id="ARBA00022525"/>
    </source>
</evidence>
<dbReference type="PANTHER" id="PTHR30033">
    <property type="entry name" value="FLAGELLAR HOOK-ASSOCIATED PROTEIN 1"/>
    <property type="match status" value="1"/>
</dbReference>
<evidence type="ECO:0000259" key="7">
    <source>
        <dbReference type="Pfam" id="PF00460"/>
    </source>
</evidence>
<dbReference type="Proteomes" id="UP000196573">
    <property type="component" value="Unassembled WGS sequence"/>
</dbReference>
<reference evidence="11 12" key="1">
    <citation type="submission" date="2017-03" db="EMBL/GenBank/DDBJ databases">
        <authorList>
            <person name="Afonso C.L."/>
            <person name="Miller P.J."/>
            <person name="Scott M.A."/>
            <person name="Spackman E."/>
            <person name="Goraichik I."/>
            <person name="Dimitrov K.M."/>
            <person name="Suarez D.L."/>
            <person name="Swayne D.E."/>
        </authorList>
    </citation>
    <scope>NUCLEOTIDE SEQUENCE [LARGE SCALE GENOMIC DNA]</scope>
    <source>
        <strain evidence="11">SB41UT1</strain>
    </source>
</reference>
<evidence type="ECO:0000256" key="2">
    <source>
        <dbReference type="ARBA" id="ARBA00004613"/>
    </source>
</evidence>
<comment type="subcellular location">
    <subcellularLocation>
        <location evidence="1">Bacterial flagellum</location>
    </subcellularLocation>
    <subcellularLocation>
        <location evidence="2">Secreted</location>
    </subcellularLocation>
</comment>
<feature type="domain" description="Flagellar basal-body/hook protein C-terminal" evidence="8">
    <location>
        <begin position="612"/>
        <end position="650"/>
    </location>
</feature>
<dbReference type="InterPro" id="IPR001444">
    <property type="entry name" value="Flag_bb_rod_N"/>
</dbReference>
<dbReference type="PROSITE" id="PS00588">
    <property type="entry name" value="FLAGELLA_BB_ROD"/>
    <property type="match status" value="1"/>
</dbReference>
<proteinExistence type="inferred from homology"/>
<evidence type="ECO:0000313" key="12">
    <source>
        <dbReference type="Proteomes" id="UP000196573"/>
    </source>
</evidence>
<sequence length="651" mass="68407">MSLSDIGISGMLTAQKQLTVTSNNIANVNTIGYSRQEVLLSAIATTSPGQASTGNGVVVTDVRRLADSFLIGQLRDSVTLYNEKMVSSQYMTQMDSYLGNESSIITAGLDQFFAAANAASVDPASLPARQQLISEAIALSQRFNTVQDQLDSQSRLLTIQLDTATAQANSYIESIAGFNQQIQAALSNGSNPNDLMDQREQAIQELATLTGLNVLPQPDGMVNVYLTSGYPLVLGSQTNTLSVGQHPVDPNLAGIYLNTSASTIPLTANLGGTIGGLQSYQSDILPQVQNEIGRLAIIFSDNVNSLLAGGYDLDGHQGEPTSQLMNDVNWLSSVDRIKPDINNTGDARLSLDVLDMAALKPGGNYTLTVTGGNYDITDDTGASVATGLVADINTAGFDGLGLTLHGGTLADGDVYELNFPISGIPAADRVLATNGNDTLLLAVDDSSMLQASNYVLTVNGGNYQIARQSDGLVVSNGAVPAAGSAPIEFDGLKLSLNEGTLEDGEVYLLQPARRAADEIGVAVENARSLAFASEAGSLGDNTQLQALVDLQNAELVSDGVINGQVVDGGVSLGEGYTRLVGRMAVMTSQVNTELQTSQSLYEQARDARDGYSGVNLDEEAMMLVRAEQAYAASAQVISVAQSTFDTLLRMF</sequence>
<dbReference type="NCBIfam" id="TIGR02492">
    <property type="entry name" value="flgK_ends"/>
    <property type="match status" value="1"/>
</dbReference>
<feature type="domain" description="Flagellar hook-associated protein FlgK helical" evidence="10">
    <location>
        <begin position="91"/>
        <end position="319"/>
    </location>
</feature>
<keyword evidence="11" id="KW-0282">Flagellum</keyword>
<dbReference type="RefSeq" id="WP_087107658.1">
    <property type="nucleotide sequence ID" value="NZ_CBCSCN010000001.1"/>
</dbReference>
<comment type="similarity">
    <text evidence="3">Belongs to the flagella basal body rod proteins family.</text>
</comment>
<keyword evidence="11" id="KW-0966">Cell projection</keyword>
<dbReference type="EMBL" id="FWPT01000002">
    <property type="protein sequence ID" value="SMA39747.1"/>
    <property type="molecule type" value="Genomic_DNA"/>
</dbReference>
<dbReference type="InterPro" id="IPR049119">
    <property type="entry name" value="FlgK_D2-like"/>
</dbReference>
<dbReference type="PRINTS" id="PR01005">
    <property type="entry name" value="FLGHOOKAP1"/>
</dbReference>
<dbReference type="PANTHER" id="PTHR30033:SF1">
    <property type="entry name" value="FLAGELLAR HOOK-ASSOCIATED PROTEIN 1"/>
    <property type="match status" value="1"/>
</dbReference>
<keyword evidence="12" id="KW-1185">Reference proteome</keyword>
<evidence type="ECO:0000313" key="11">
    <source>
        <dbReference type="EMBL" id="SMA39747.1"/>
    </source>
</evidence>
<organism evidence="11 12">
    <name type="scientific">Parendozoicomonas haliclonae</name>
    <dbReference type="NCBI Taxonomy" id="1960125"/>
    <lineage>
        <taxon>Bacteria</taxon>
        <taxon>Pseudomonadati</taxon>
        <taxon>Pseudomonadota</taxon>
        <taxon>Gammaproteobacteria</taxon>
        <taxon>Oceanospirillales</taxon>
        <taxon>Endozoicomonadaceae</taxon>
        <taxon>Parendozoicomonas</taxon>
    </lineage>
</organism>
<accession>A0A1X7AGX9</accession>
<dbReference type="InterPro" id="IPR002371">
    <property type="entry name" value="FlgK"/>
</dbReference>
<keyword evidence="6" id="KW-0975">Bacterial flagellum</keyword>
<evidence type="ECO:0000259" key="9">
    <source>
        <dbReference type="Pfam" id="PF21158"/>
    </source>
</evidence>
<dbReference type="GO" id="GO:0044780">
    <property type="term" value="P:bacterial-type flagellum assembly"/>
    <property type="evidence" value="ECO:0007669"/>
    <property type="project" value="InterPro"/>
</dbReference>
<dbReference type="Pfam" id="PF06429">
    <property type="entry name" value="Flg_bbr_C"/>
    <property type="match status" value="1"/>
</dbReference>
<evidence type="ECO:0000259" key="10">
    <source>
        <dbReference type="Pfam" id="PF22638"/>
    </source>
</evidence>
<dbReference type="OrthoDB" id="9802553at2"/>
<dbReference type="GO" id="GO:0005576">
    <property type="term" value="C:extracellular region"/>
    <property type="evidence" value="ECO:0007669"/>
    <property type="project" value="UniProtKB-SubCell"/>
</dbReference>
<dbReference type="InterPro" id="IPR019776">
    <property type="entry name" value="Flagellar_basal_body_rod_CS"/>
</dbReference>
<keyword evidence="5" id="KW-0964">Secreted</keyword>
<dbReference type="InterPro" id="IPR053927">
    <property type="entry name" value="FlgK_helical"/>
</dbReference>
<evidence type="ECO:0000256" key="6">
    <source>
        <dbReference type="ARBA" id="ARBA00023143"/>
    </source>
</evidence>
<dbReference type="Pfam" id="PF22638">
    <property type="entry name" value="FlgK_D1"/>
    <property type="match status" value="1"/>
</dbReference>
<evidence type="ECO:0000256" key="3">
    <source>
        <dbReference type="ARBA" id="ARBA00009677"/>
    </source>
</evidence>
<dbReference type="InterPro" id="IPR010930">
    <property type="entry name" value="Flg_bb/hook_C_dom"/>
</dbReference>
<feature type="domain" description="Flagellar basal body rod protein N-terminal" evidence="7">
    <location>
        <begin position="6"/>
        <end position="33"/>
    </location>
</feature>
<dbReference type="Pfam" id="PF00460">
    <property type="entry name" value="Flg_bb_rod"/>
    <property type="match status" value="1"/>
</dbReference>
<dbReference type="AlphaFoldDB" id="A0A1X7AGX9"/>
<gene>
    <name evidence="11" type="primary">flgK_1</name>
    <name evidence="11" type="ORF">EHSB41UT_01088</name>
</gene>
<dbReference type="Pfam" id="PF21158">
    <property type="entry name" value="flgK_1st_1"/>
    <property type="match status" value="1"/>
</dbReference>
<feature type="domain" description="Flagellar hook-associated protein 1 D2-like" evidence="9">
    <location>
        <begin position="433"/>
        <end position="509"/>
    </location>
</feature>
<name>A0A1X7AGX9_9GAMM</name>
<protein>
    <recommendedName>
        <fullName evidence="4">Flagellar hook-associated protein 1</fullName>
    </recommendedName>
</protein>
<keyword evidence="11" id="KW-0969">Cilium</keyword>
<dbReference type="SUPFAM" id="SSF64518">
    <property type="entry name" value="Phase 1 flagellin"/>
    <property type="match status" value="2"/>
</dbReference>